<accession>A0A507EWR0</accession>
<feature type="coiled-coil region" evidence="6">
    <location>
        <begin position="1720"/>
        <end position="1747"/>
    </location>
</feature>
<dbReference type="GO" id="GO:0016787">
    <property type="term" value="F:hydrolase activity"/>
    <property type="evidence" value="ECO:0007669"/>
    <property type="project" value="UniProtKB-KW"/>
</dbReference>
<dbReference type="GO" id="GO:0005524">
    <property type="term" value="F:ATP binding"/>
    <property type="evidence" value="ECO:0007669"/>
    <property type="project" value="UniProtKB-KW"/>
</dbReference>
<dbReference type="OrthoDB" id="423221at2759"/>
<evidence type="ECO:0000256" key="4">
    <source>
        <dbReference type="ARBA" id="ARBA00022801"/>
    </source>
</evidence>
<dbReference type="GO" id="GO:0008094">
    <property type="term" value="F:ATP-dependent activity, acting on DNA"/>
    <property type="evidence" value="ECO:0007669"/>
    <property type="project" value="TreeGrafter"/>
</dbReference>
<dbReference type="STRING" id="246404.A0A507EWR0"/>
<organism evidence="9 10">
    <name type="scientific">Chytriomyces confervae</name>
    <dbReference type="NCBI Taxonomy" id="246404"/>
    <lineage>
        <taxon>Eukaryota</taxon>
        <taxon>Fungi</taxon>
        <taxon>Fungi incertae sedis</taxon>
        <taxon>Chytridiomycota</taxon>
        <taxon>Chytridiomycota incertae sedis</taxon>
        <taxon>Chytridiomycetes</taxon>
        <taxon>Chytridiales</taxon>
        <taxon>Chytriomycetaceae</taxon>
        <taxon>Chytriomyces</taxon>
    </lineage>
</organism>
<feature type="compositionally biased region" description="Basic residues" evidence="7">
    <location>
        <begin position="221"/>
        <end position="235"/>
    </location>
</feature>
<evidence type="ECO:0000256" key="1">
    <source>
        <dbReference type="ARBA" id="ARBA00022603"/>
    </source>
</evidence>
<dbReference type="InterPro" id="IPR038718">
    <property type="entry name" value="SNF2-like_sf"/>
</dbReference>
<keyword evidence="4" id="KW-0378">Hydrolase</keyword>
<dbReference type="GO" id="GO:0006281">
    <property type="term" value="P:DNA repair"/>
    <property type="evidence" value="ECO:0007669"/>
    <property type="project" value="TreeGrafter"/>
</dbReference>
<evidence type="ECO:0000256" key="3">
    <source>
        <dbReference type="ARBA" id="ARBA00022741"/>
    </source>
</evidence>
<feature type="region of interest" description="Disordered" evidence="7">
    <location>
        <begin position="103"/>
        <end position="342"/>
    </location>
</feature>
<feature type="compositionally biased region" description="Acidic residues" evidence="7">
    <location>
        <begin position="161"/>
        <end position="177"/>
    </location>
</feature>
<dbReference type="InterPro" id="IPR000330">
    <property type="entry name" value="SNF2_N"/>
</dbReference>
<feature type="compositionally biased region" description="Acidic residues" evidence="7">
    <location>
        <begin position="2030"/>
        <end position="2041"/>
    </location>
</feature>
<dbReference type="SUPFAM" id="SSF54171">
    <property type="entry name" value="DNA-binding domain"/>
    <property type="match status" value="1"/>
</dbReference>
<feature type="compositionally biased region" description="Acidic residues" evidence="7">
    <location>
        <begin position="386"/>
        <end position="396"/>
    </location>
</feature>
<feature type="region of interest" description="Disordered" evidence="7">
    <location>
        <begin position="2021"/>
        <end position="2046"/>
    </location>
</feature>
<evidence type="ECO:0000259" key="8">
    <source>
        <dbReference type="PROSITE" id="PS50982"/>
    </source>
</evidence>
<dbReference type="Gene3D" id="3.40.50.10810">
    <property type="entry name" value="Tandem AAA-ATPase domain"/>
    <property type="match status" value="1"/>
</dbReference>
<feature type="compositionally biased region" description="Polar residues" evidence="7">
    <location>
        <begin position="17"/>
        <end position="29"/>
    </location>
</feature>
<feature type="compositionally biased region" description="Basic residues" evidence="7">
    <location>
        <begin position="366"/>
        <end position="381"/>
    </location>
</feature>
<feature type="region of interest" description="Disordered" evidence="7">
    <location>
        <begin position="1750"/>
        <end position="1797"/>
    </location>
</feature>
<feature type="region of interest" description="Disordered" evidence="7">
    <location>
        <begin position="2203"/>
        <end position="2232"/>
    </location>
</feature>
<evidence type="ECO:0000256" key="2">
    <source>
        <dbReference type="ARBA" id="ARBA00022679"/>
    </source>
</evidence>
<sequence length="2550" mass="281831">MKSTAKQTGSSERKSTANRNSLPATPNNASSKGSSSTTPSVRAFFAPKNTTNSAAKTPLPAGFSKTISTRPTGKEDPTYHAPDGSTFRSYVAVKRYCTENGIAIPSGEDDVEAGTHDNGRDAHNGTDENKSPQVVVLLDIAIKSSNESANEKNSHGHLQEKEEEIEQEPVSEEEEEVPLTRRLKTSKLNTLKPKIAQSTPKSAPPCDTMDDSDGEEVIIPSKRRTSTNGKRTRKRAIFDDDSDFEDHQKSDSESVTDETNSSDGRTEEETEGETEEDKKKQNEADESVSRTKSNLATLATKAGKSKKMTIVSDDDDENSEQEAELDEVQDVHQKMQQPISQKKMLQASLTSFFGGGGKSSVASTPVKRKAVPQKKPVPKKSKLNDEEVDGDNDPLADLEPINQLHEMFADMITRVPNLFETVKQLSKERPPLRVATMCSGTESPLLAIKLISDALSAKLGVPDILKVHHVFSCEIEPFKQAYIDRNFSPPILFRDVKELSNKVATTAYGSIVPVPGNVDILIAGTSCVDYSSLNNKKLGIESGGESGDTFKGMLGWVETHRPPLVILENVCGAPWDMVVDKFDGIGYDAAFMRADTKHYYIPHTRTRVYLIALSRDDNLEYSSDLAEKWKSVFKSISRKASTPLEDYLLPTDDPRIHIARQDLAKQKDITSSSSNRRTDWSRCESRHAFARINEELGNKRPLTAWSEGGMSNYPDYAWNDWGRTQTDRVLDLSDINYLRIAKTGVDVMYKTLVWNLSQNVDRNTASSHPGVCPCLTPTMIAYITNRGGPLVGIEALSLQGIPVDELLLTRETEDQLADLAGNAMTSTVVGAAFLAAIVVGVKGLVAQKKLLEDAGLVTEEQDQKITDKNAVAKITNDRVVGTEALEVHDLNLGTQTISQVEDILEAASKTCRHCVCEGRDGIAATAIQKCIECNHTACINCGGRPEHAYDTQALIQPQSRSSASAFASLLKESLPARLYMTWMTNDQLLALAESMKPSPKEVDDDLFKSWANIVTAALAPKNSESEFRFSGLKRQELWTVHYIGAHARLVLSLDARQPGWLLYLEIPKGTPPALREILERPVARMKIDVQTLSVKTLEEGFTGGEWEIFLPALYKFQVCITGQGQLIDSWEARLGLEGKFKGTQVWSHWAVSLESKEGEENGVAALDEDVTGVYRSIGKCGTSMDYLHKRENGEQASKDMYFFMDPKRCGKAVEDSFVFASHSRRLEFKEQRLPVLLLDTTWRPSSIEGKQNVDCFVHGFWSPAGKLVGLQTKKFGDLVQADASIATLSKSAFAPLIENISFGKMSCSAAVALVQVKVDLGEYREDVWGVDEWNEVDLVKKGKSVFEKVSWFADRIKMPTWISEWTFMEAGALSLSDLECNSSPCVQCAPIEPRILWIPNVKGNAKTFRAIEDPSQAGVFENALKNRPAPFVCQMKLEDGKESSGVFRIGLNFASLIHRAAARLTNTSFSGESGPDFEFSWRINCDAVHESSAKSFPKLELRSNRNDPGFEQPPNFKKYPLRPEQLRSLGWMIKREQNPGLFVEEEISEASFDYLGWRAEGRASRAVQVCGGVVADQVGYGKTAITLGLIDYMKNCKPADSTPADVYGKIALKATLILVPGHLLKQWPSEIAKFTGTSLNCITIKDVGSLNKISISDFMKADVIIASSKIFASQKYWENFEVFSAEGKLPPDAKKGGRYFNARYKECLTALRLQIERLKKGEMKELIKGIEEAADKAANEEANQKNAALLQTKRKKGKQYRDEKEAAQAGDDEEDGEEPANSKSSKPAKKHKLGSSIADPWGLTNSDIKKSWKKMTSVFFEMFSWNRVVVDEFTYLSDRIHAAVINLSGLNKWVLSGTPPVKNFNDIKSVAVFLGVNLGVDDESDFTGTVAKRRKNEATRAEQFHAFREIHTHEWHARRHQIAQNFLDQFVRQNIAEIDEIISEEVLVKVDLPPAERAIYLELEHHLQALDMNSKKAIKFKAGMDGDRDRRMVKALGCSSTAEEALMKRCSHFALDDDAGQIDGSTVEDKSDDENSGDENDAPVASSSLSAARVNGLLTAAETCKEIVTTRKLQLVECIRDIWIQLHRIDRVRRAAKTRSDYKEHCDAIRAKDENEAVDHFDKWVRMVGSGGHVGDAESMAVMVAMIQKARVVDKGSTAADILLEAQESLVGEKKSVCVDAKADELRIRGLIDVDMSQTFKKLESGMSKSKSTNDSEKPAKKKAKKDEGANEDDLNEFEVELAKIPSSAGKAKSPLVEVLHFIRELTHSVERLQKELVGRMRSLRFFVAVDRIVLSDERFEILGSAIANCASPSCKTKKSSLADTEYLIKNSALLSCCGHMGCVSCITTASANQKCLEPGCTIVVHDKSIVPVSIFGDLSATDAAKSMASGRFGAKLMSLIKILTEKVLPAKEKALIFVQFDDLMAKVGEALDSVGIGHLEIKGTSHQKSQALDQFQTSSKGKSGKVSSVLLLNVADESAAGANLTVANHIFLLNPLHHSSNEWIQACETQAVGRCRRYGQERKVWVHRMLANDTIDTVLFEKRVKYLEG</sequence>
<proteinExistence type="predicted"/>
<reference evidence="9 10" key="1">
    <citation type="journal article" date="2019" name="Sci. Rep.">
        <title>Comparative genomics of chytrid fungi reveal insights into the obligate biotrophic and pathogenic lifestyle of Synchytrium endobioticum.</title>
        <authorList>
            <person name="van de Vossenberg B.T.L.H."/>
            <person name="Warris S."/>
            <person name="Nguyen H.D.T."/>
            <person name="van Gent-Pelzer M.P.E."/>
            <person name="Joly D.L."/>
            <person name="van de Geest H.C."/>
            <person name="Bonants P.J.M."/>
            <person name="Smith D.S."/>
            <person name="Levesque C.A."/>
            <person name="van der Lee T.A.J."/>
        </authorList>
    </citation>
    <scope>NUCLEOTIDE SEQUENCE [LARGE SCALE GENOMIC DNA]</scope>
    <source>
        <strain evidence="9 10">CBS 675.73</strain>
    </source>
</reference>
<dbReference type="GO" id="GO:0032259">
    <property type="term" value="P:methylation"/>
    <property type="evidence" value="ECO:0007669"/>
    <property type="project" value="UniProtKB-KW"/>
</dbReference>
<dbReference type="GO" id="GO:0005634">
    <property type="term" value="C:nucleus"/>
    <property type="evidence" value="ECO:0007669"/>
    <property type="project" value="TreeGrafter"/>
</dbReference>
<dbReference type="SUPFAM" id="SSF52540">
    <property type="entry name" value="P-loop containing nucleoside triphosphate hydrolases"/>
    <property type="match status" value="2"/>
</dbReference>
<evidence type="ECO:0000256" key="5">
    <source>
        <dbReference type="ARBA" id="ARBA00022840"/>
    </source>
</evidence>
<dbReference type="InterPro" id="IPR014001">
    <property type="entry name" value="Helicase_ATP-bd"/>
</dbReference>
<feature type="region of interest" description="Disordered" evidence="7">
    <location>
        <begin position="355"/>
        <end position="397"/>
    </location>
</feature>
<dbReference type="InterPro" id="IPR050628">
    <property type="entry name" value="SNF2_RAD54_helicase_TF"/>
</dbReference>
<protein>
    <recommendedName>
        <fullName evidence="8">MBD domain-containing protein</fullName>
    </recommendedName>
</protein>
<dbReference type="Pfam" id="PF00145">
    <property type="entry name" value="DNA_methylase"/>
    <property type="match status" value="1"/>
</dbReference>
<dbReference type="SUPFAM" id="SSF53335">
    <property type="entry name" value="S-adenosyl-L-methionine-dependent methyltransferases"/>
    <property type="match status" value="1"/>
</dbReference>
<dbReference type="Pfam" id="PF00176">
    <property type="entry name" value="SNF2-rel_dom"/>
    <property type="match status" value="1"/>
</dbReference>
<evidence type="ECO:0000256" key="6">
    <source>
        <dbReference type="SAM" id="Coils"/>
    </source>
</evidence>
<feature type="compositionally biased region" description="Basic and acidic residues" evidence="7">
    <location>
        <begin position="276"/>
        <end position="289"/>
    </location>
</feature>
<keyword evidence="6" id="KW-0175">Coiled coil</keyword>
<dbReference type="Proteomes" id="UP000320333">
    <property type="component" value="Unassembled WGS sequence"/>
</dbReference>
<dbReference type="SMART" id="SM00487">
    <property type="entry name" value="DEXDc"/>
    <property type="match status" value="1"/>
</dbReference>
<feature type="region of interest" description="Disordered" evidence="7">
    <location>
        <begin position="1"/>
        <end position="85"/>
    </location>
</feature>
<name>A0A507EWR0_9FUNG</name>
<dbReference type="InterPro" id="IPR029063">
    <property type="entry name" value="SAM-dependent_MTases_sf"/>
</dbReference>
<keyword evidence="1" id="KW-0489">Methyltransferase</keyword>
<dbReference type="Gene3D" id="3.30.890.10">
    <property type="entry name" value="Methyl-cpg-binding Protein 2, Chain A"/>
    <property type="match status" value="1"/>
</dbReference>
<feature type="compositionally biased region" description="Polar residues" evidence="7">
    <location>
        <begin position="1"/>
        <end position="10"/>
    </location>
</feature>
<dbReference type="PANTHER" id="PTHR45626:SF26">
    <property type="entry name" value="FAMILY HELICASE, PUTATIVE (AFU_ORTHOLOGUE AFUA_2G09120)-RELATED"/>
    <property type="match status" value="1"/>
</dbReference>
<keyword evidence="5" id="KW-0067">ATP-binding</keyword>
<feature type="compositionally biased region" description="Basic and acidic residues" evidence="7">
    <location>
        <begin position="113"/>
        <end position="130"/>
    </location>
</feature>
<dbReference type="PANTHER" id="PTHR45626">
    <property type="entry name" value="TRANSCRIPTION TERMINATION FACTOR 2-RELATED"/>
    <property type="match status" value="1"/>
</dbReference>
<dbReference type="EMBL" id="QEAP01000390">
    <property type="protein sequence ID" value="TPX67608.1"/>
    <property type="molecule type" value="Genomic_DNA"/>
</dbReference>
<dbReference type="PROSITE" id="PS50982">
    <property type="entry name" value="MBD"/>
    <property type="match status" value="1"/>
</dbReference>
<dbReference type="Pfam" id="PF01429">
    <property type="entry name" value="MBD"/>
    <property type="match status" value="1"/>
</dbReference>
<dbReference type="InterPro" id="IPR027417">
    <property type="entry name" value="P-loop_NTPase"/>
</dbReference>
<dbReference type="GO" id="GO:0003677">
    <property type="term" value="F:DNA binding"/>
    <property type="evidence" value="ECO:0007669"/>
    <property type="project" value="InterPro"/>
</dbReference>
<feature type="compositionally biased region" description="Basic and acidic residues" evidence="7">
    <location>
        <begin position="2212"/>
        <end position="2229"/>
    </location>
</feature>
<evidence type="ECO:0000313" key="10">
    <source>
        <dbReference type="Proteomes" id="UP000320333"/>
    </source>
</evidence>
<keyword evidence="3" id="KW-0547">Nucleotide-binding</keyword>
<feature type="compositionally biased region" description="Low complexity" evidence="7">
    <location>
        <begin position="30"/>
        <end position="40"/>
    </location>
</feature>
<dbReference type="InterPro" id="IPR001525">
    <property type="entry name" value="C5_MeTfrase"/>
</dbReference>
<gene>
    <name evidence="9" type="ORF">CcCBS67573_g07451</name>
</gene>
<feature type="compositionally biased region" description="Acidic residues" evidence="7">
    <location>
        <begin position="312"/>
        <end position="328"/>
    </location>
</feature>
<feature type="compositionally biased region" description="Acidic residues" evidence="7">
    <location>
        <begin position="266"/>
        <end position="275"/>
    </location>
</feature>
<feature type="compositionally biased region" description="Basic and acidic residues" evidence="7">
    <location>
        <begin position="149"/>
        <end position="160"/>
    </location>
</feature>
<dbReference type="Gene3D" id="3.40.50.300">
    <property type="entry name" value="P-loop containing nucleotide triphosphate hydrolases"/>
    <property type="match status" value="1"/>
</dbReference>
<dbReference type="Gene3D" id="3.40.50.150">
    <property type="entry name" value="Vaccinia Virus protein VP39"/>
    <property type="match status" value="1"/>
</dbReference>
<feature type="domain" description="MBD" evidence="8">
    <location>
        <begin position="49"/>
        <end position="118"/>
    </location>
</feature>
<dbReference type="InterPro" id="IPR016177">
    <property type="entry name" value="DNA-bd_dom_sf"/>
</dbReference>
<dbReference type="GO" id="GO:0008168">
    <property type="term" value="F:methyltransferase activity"/>
    <property type="evidence" value="ECO:0007669"/>
    <property type="project" value="UniProtKB-KW"/>
</dbReference>
<keyword evidence="10" id="KW-1185">Reference proteome</keyword>
<keyword evidence="2" id="KW-0808">Transferase</keyword>
<dbReference type="InterPro" id="IPR049730">
    <property type="entry name" value="SNF2/RAD54-like_C"/>
</dbReference>
<evidence type="ECO:0000256" key="7">
    <source>
        <dbReference type="SAM" id="MobiDB-lite"/>
    </source>
</evidence>
<evidence type="ECO:0000313" key="9">
    <source>
        <dbReference type="EMBL" id="TPX67608.1"/>
    </source>
</evidence>
<comment type="caution">
    <text evidence="9">The sequence shown here is derived from an EMBL/GenBank/DDBJ whole genome shotgun (WGS) entry which is preliminary data.</text>
</comment>
<dbReference type="CDD" id="cd18793">
    <property type="entry name" value="SF2_C_SNF"/>
    <property type="match status" value="1"/>
</dbReference>
<dbReference type="InterPro" id="IPR001739">
    <property type="entry name" value="Methyl_CpG_DNA-bd"/>
</dbReference>